<evidence type="ECO:0000313" key="3">
    <source>
        <dbReference type="EMBL" id="KNE58177.1"/>
    </source>
</evidence>
<feature type="region of interest" description="Disordered" evidence="2">
    <location>
        <begin position="1"/>
        <end position="25"/>
    </location>
</feature>
<evidence type="ECO:0000256" key="1">
    <source>
        <dbReference type="SAM" id="Coils"/>
    </source>
</evidence>
<keyword evidence="4" id="KW-1185">Reference proteome</keyword>
<name>A0A0L0S6P0_ALLM3</name>
<reference evidence="4" key="2">
    <citation type="submission" date="2009-11" db="EMBL/GenBank/DDBJ databases">
        <title>The Genome Sequence of Allomyces macrogynus strain ATCC 38327.</title>
        <authorList>
            <consortium name="The Broad Institute Genome Sequencing Platform"/>
            <person name="Russ C."/>
            <person name="Cuomo C."/>
            <person name="Shea T."/>
            <person name="Young S.K."/>
            <person name="Zeng Q."/>
            <person name="Koehrsen M."/>
            <person name="Haas B."/>
            <person name="Borodovsky M."/>
            <person name="Guigo R."/>
            <person name="Alvarado L."/>
            <person name="Berlin A."/>
            <person name="Borenstein D."/>
            <person name="Chen Z."/>
            <person name="Engels R."/>
            <person name="Freedman E."/>
            <person name="Gellesch M."/>
            <person name="Goldberg J."/>
            <person name="Griggs A."/>
            <person name="Gujja S."/>
            <person name="Heiman D."/>
            <person name="Hepburn T."/>
            <person name="Howarth C."/>
            <person name="Jen D."/>
            <person name="Larson L."/>
            <person name="Lewis B."/>
            <person name="Mehta T."/>
            <person name="Park D."/>
            <person name="Pearson M."/>
            <person name="Roberts A."/>
            <person name="Saif S."/>
            <person name="Shenoy N."/>
            <person name="Sisk P."/>
            <person name="Stolte C."/>
            <person name="Sykes S."/>
            <person name="Walk T."/>
            <person name="White J."/>
            <person name="Yandava C."/>
            <person name="Burger G."/>
            <person name="Gray M.W."/>
            <person name="Holland P.W.H."/>
            <person name="King N."/>
            <person name="Lang F.B.F."/>
            <person name="Roger A.J."/>
            <person name="Ruiz-Trillo I."/>
            <person name="Lander E."/>
            <person name="Nusbaum C."/>
        </authorList>
    </citation>
    <scope>NUCLEOTIDE SEQUENCE [LARGE SCALE GENOMIC DNA]</scope>
    <source>
        <strain evidence="4">ATCC 38327</strain>
    </source>
</reference>
<dbReference type="OrthoDB" id="5566264at2759"/>
<dbReference type="EMBL" id="GG745332">
    <property type="protein sequence ID" value="KNE58177.1"/>
    <property type="molecule type" value="Genomic_DNA"/>
</dbReference>
<sequence length="238" mass="24822">MNPRSSRGRPAAGQPAAPSAAVTGGPARAHLTSAVTTAYSARANPPTFVDHVVDATTPASAPSDVIALFGPRKTARIQPTARVSAVWSDDESHMDVPAAVISLTPGAGGDTPAAAQDTAKATERVLAESARVVSEAIADQAGLLLGDLNLIKRMNVVAKDRVLRASIAVQDAVAQWHHVCFLEQQLRGKIEALDELASRVERLHARATLLERTIDRAAARKPGTAMTTSVPARRGLGG</sequence>
<proteinExistence type="predicted"/>
<feature type="compositionally biased region" description="Low complexity" evidence="2">
    <location>
        <begin position="8"/>
        <end position="21"/>
    </location>
</feature>
<keyword evidence="1" id="KW-0175">Coiled coil</keyword>
<gene>
    <name evidence="3" type="ORF">AMAG_04989</name>
</gene>
<dbReference type="AlphaFoldDB" id="A0A0L0S6P0"/>
<protein>
    <submittedName>
        <fullName evidence="3">Uncharacterized protein</fullName>
    </submittedName>
</protein>
<accession>A0A0L0S6P0</accession>
<dbReference type="VEuPathDB" id="FungiDB:AMAG_04989"/>
<feature type="coiled-coil region" evidence="1">
    <location>
        <begin position="193"/>
        <end position="220"/>
    </location>
</feature>
<reference evidence="3 4" key="1">
    <citation type="submission" date="2009-11" db="EMBL/GenBank/DDBJ databases">
        <title>Annotation of Allomyces macrogynus ATCC 38327.</title>
        <authorList>
            <consortium name="The Broad Institute Genome Sequencing Platform"/>
            <person name="Russ C."/>
            <person name="Cuomo C."/>
            <person name="Burger G."/>
            <person name="Gray M.W."/>
            <person name="Holland P.W.H."/>
            <person name="King N."/>
            <person name="Lang F.B.F."/>
            <person name="Roger A.J."/>
            <person name="Ruiz-Trillo I."/>
            <person name="Young S.K."/>
            <person name="Zeng Q."/>
            <person name="Gargeya S."/>
            <person name="Fitzgerald M."/>
            <person name="Haas B."/>
            <person name="Abouelleil A."/>
            <person name="Alvarado L."/>
            <person name="Arachchi H.M."/>
            <person name="Berlin A."/>
            <person name="Chapman S.B."/>
            <person name="Gearin G."/>
            <person name="Goldberg J."/>
            <person name="Griggs A."/>
            <person name="Gujja S."/>
            <person name="Hansen M."/>
            <person name="Heiman D."/>
            <person name="Howarth C."/>
            <person name="Larimer J."/>
            <person name="Lui A."/>
            <person name="MacDonald P.J.P."/>
            <person name="McCowen C."/>
            <person name="Montmayeur A."/>
            <person name="Murphy C."/>
            <person name="Neiman D."/>
            <person name="Pearson M."/>
            <person name="Priest M."/>
            <person name="Roberts A."/>
            <person name="Saif S."/>
            <person name="Shea T."/>
            <person name="Sisk P."/>
            <person name="Stolte C."/>
            <person name="Sykes S."/>
            <person name="Wortman J."/>
            <person name="Nusbaum C."/>
            <person name="Birren B."/>
        </authorList>
    </citation>
    <scope>NUCLEOTIDE SEQUENCE [LARGE SCALE GENOMIC DNA]</scope>
    <source>
        <strain evidence="3 4">ATCC 38327</strain>
    </source>
</reference>
<evidence type="ECO:0000313" key="4">
    <source>
        <dbReference type="Proteomes" id="UP000054350"/>
    </source>
</evidence>
<organism evidence="3 4">
    <name type="scientific">Allomyces macrogynus (strain ATCC 38327)</name>
    <name type="common">Allomyces javanicus var. macrogynus</name>
    <dbReference type="NCBI Taxonomy" id="578462"/>
    <lineage>
        <taxon>Eukaryota</taxon>
        <taxon>Fungi</taxon>
        <taxon>Fungi incertae sedis</taxon>
        <taxon>Blastocladiomycota</taxon>
        <taxon>Blastocladiomycetes</taxon>
        <taxon>Blastocladiales</taxon>
        <taxon>Blastocladiaceae</taxon>
        <taxon>Allomyces</taxon>
    </lineage>
</organism>
<dbReference type="Proteomes" id="UP000054350">
    <property type="component" value="Unassembled WGS sequence"/>
</dbReference>
<evidence type="ECO:0000256" key="2">
    <source>
        <dbReference type="SAM" id="MobiDB-lite"/>
    </source>
</evidence>